<accession>A0A9X2RHJ8</accession>
<dbReference type="PROSITE" id="PS51257">
    <property type="entry name" value="PROKAR_LIPOPROTEIN"/>
    <property type="match status" value="1"/>
</dbReference>
<gene>
    <name evidence="1" type="ORF">NM125_12470</name>
</gene>
<proteinExistence type="predicted"/>
<keyword evidence="2" id="KW-1185">Reference proteome</keyword>
<dbReference type="RefSeq" id="WP_255135277.1">
    <property type="nucleotide sequence ID" value="NZ_JANDBC010000002.1"/>
</dbReference>
<comment type="caution">
    <text evidence="1">The sequence shown here is derived from an EMBL/GenBank/DDBJ whole genome shotgun (WGS) entry which is preliminary data.</text>
</comment>
<dbReference type="InterPro" id="IPR041662">
    <property type="entry name" value="SusD-like_2"/>
</dbReference>
<organism evidence="1 2">
    <name type="scientific">Gracilimonas sediminicola</name>
    <dbReference type="NCBI Taxonomy" id="2952158"/>
    <lineage>
        <taxon>Bacteria</taxon>
        <taxon>Pseudomonadati</taxon>
        <taxon>Balneolota</taxon>
        <taxon>Balneolia</taxon>
        <taxon>Balneolales</taxon>
        <taxon>Balneolaceae</taxon>
        <taxon>Gracilimonas</taxon>
    </lineage>
</organism>
<name>A0A9X2RHJ8_9BACT</name>
<dbReference type="Gene3D" id="1.25.40.390">
    <property type="match status" value="1"/>
</dbReference>
<keyword evidence="1" id="KW-0449">Lipoprotein</keyword>
<dbReference type="InterPro" id="IPR011990">
    <property type="entry name" value="TPR-like_helical_dom_sf"/>
</dbReference>
<sequence length="460" mass="51574">MKKLFIPITLIVFAIFSSCDLVEFNNINNNPNQPSDAAAPQLIANAMLSLPGLSSSPNAQYMAQYLAETQYVDASLYPEGGTSFYGWYQGPLVNLKTAEEVATTENQKAVARILKAYIFWNVTDRWGDIPYSEALQGTEEFTPVYDTQESIYEDLFAELKAAADQIDQSGSLSNDIIYEGDMGKWVKFSNSLRLLMALRLSEVNASLAETEFNDALNDGVFTSNEDNFLFQHLADANNQNYWYGQIVDPPIREWWALTVSLVDLMDPYNDPRLPVYGNEVRNGGGYAGLQFGEEDSIGTEDFSLLGSDIYAQDAPVYLVTYAEVLFARAEAAALNWTTEDPATNYNDAIESSIAQWTGDASQATAYLAQPDITFDPGNAVEQISTQRYIHLFMHGYQAWAEWRRTGYPDNLVQPNGNAVPLRQSYTSDEALNNTQNYEEAIQRQFGGQNSIYGRLWWDQD</sequence>
<dbReference type="SUPFAM" id="SSF48452">
    <property type="entry name" value="TPR-like"/>
    <property type="match status" value="1"/>
</dbReference>
<evidence type="ECO:0000313" key="1">
    <source>
        <dbReference type="EMBL" id="MCP9292393.1"/>
    </source>
</evidence>
<reference evidence="1" key="1">
    <citation type="submission" date="2022-06" db="EMBL/GenBank/DDBJ databases">
        <title>Gracilimonas sp. CAU 1638 isolated from sea sediment.</title>
        <authorList>
            <person name="Kim W."/>
        </authorList>
    </citation>
    <scope>NUCLEOTIDE SEQUENCE</scope>
    <source>
        <strain evidence="1">CAU 1638</strain>
    </source>
</reference>
<evidence type="ECO:0000313" key="2">
    <source>
        <dbReference type="Proteomes" id="UP001139125"/>
    </source>
</evidence>
<dbReference type="Proteomes" id="UP001139125">
    <property type="component" value="Unassembled WGS sequence"/>
</dbReference>
<dbReference type="AlphaFoldDB" id="A0A9X2RHJ8"/>
<dbReference type="Pfam" id="PF12771">
    <property type="entry name" value="SusD-like_2"/>
    <property type="match status" value="1"/>
</dbReference>
<protein>
    <submittedName>
        <fullName evidence="1">SusD/RagB family nutrient-binding outer membrane lipoprotein</fullName>
    </submittedName>
</protein>
<dbReference type="EMBL" id="JANDBC010000002">
    <property type="protein sequence ID" value="MCP9292393.1"/>
    <property type="molecule type" value="Genomic_DNA"/>
</dbReference>